<keyword evidence="8" id="KW-1185">Reference proteome</keyword>
<dbReference type="InterPro" id="IPR013783">
    <property type="entry name" value="Ig-like_fold"/>
</dbReference>
<comment type="caution">
    <text evidence="7">The sequence shown here is derived from an EMBL/GenBank/DDBJ whole genome shotgun (WGS) entry which is preliminary data.</text>
</comment>
<keyword evidence="4" id="KW-0969">Cilium</keyword>
<evidence type="ECO:0000256" key="5">
    <source>
        <dbReference type="ARBA" id="ARBA00023273"/>
    </source>
</evidence>
<evidence type="ECO:0000313" key="8">
    <source>
        <dbReference type="Proteomes" id="UP000186922"/>
    </source>
</evidence>
<keyword evidence="3" id="KW-0963">Cytoplasm</keyword>
<dbReference type="Gene3D" id="2.60.40.10">
    <property type="entry name" value="Immunoglobulins"/>
    <property type="match status" value="1"/>
</dbReference>
<dbReference type="Proteomes" id="UP000186922">
    <property type="component" value="Unassembled WGS sequence"/>
</dbReference>
<evidence type="ECO:0000259" key="6">
    <source>
        <dbReference type="Pfam" id="PF22544"/>
    </source>
</evidence>
<name>A0A1D1VB60_RAMVA</name>
<dbReference type="GO" id="GO:0015631">
    <property type="term" value="F:tubulin binding"/>
    <property type="evidence" value="ECO:0007669"/>
    <property type="project" value="TreeGrafter"/>
</dbReference>
<dbReference type="InterPro" id="IPR033304">
    <property type="entry name" value="DLEC1"/>
</dbReference>
<dbReference type="Pfam" id="PF22544">
    <property type="entry name" value="HYDIN_VesB_CFA65-like_Ig"/>
    <property type="match status" value="1"/>
</dbReference>
<sequence length="490" mass="55123">MVGHLGQVYHLTIKAQVAPEILQVLHQKPKMKVDDDQFCHVDLSASHVDLSASHVMKFPLTFPDMCVNLKFVLHNSSDFDLVYYWRNVVPRITTRLDALRDANADDWTEIEPAIFPISESRSKESPAVYGHIRRVIKSGETLRFSTTRHLQKAGQQRACIQMVVTNILPKPGKGYTKKIQLNRLTTIPFAVDITATCVEVDMTVPQEVIVEEMVMCGRQTQVMLPISNRTPTAIAVVAEDFMHDLPISEQDFKLKFPPRPTIVSGNTNAHIRLSLTAKCHGQERVARFACREVETGVGFIVSARFVVQVPQLKFDSYVQLGGIPVGEVGTTTFKLSNSSCLTAPWRIFPLLHKTERCVTFKPTEGTLRAGKSIMIKVTVRSDEPVELMAKCLLEVDHVRTRPLWIIASVQHPSLTVAPLHVTFDHLYLGFDCTVEFTLKNPALFRVTFSWGHLKDCQHIRVEHCTPVLIDKLEEKAVSIKFTAIALVNQS</sequence>
<protein>
    <recommendedName>
        <fullName evidence="6">HYDIN/VesB/CFA65-like Ig-like domain-containing protein</fullName>
    </recommendedName>
</protein>
<proteinExistence type="predicted"/>
<reference evidence="7 8" key="1">
    <citation type="journal article" date="2016" name="Nat. Commun.">
        <title>Extremotolerant tardigrade genome and improved radiotolerance of human cultured cells by tardigrade-unique protein.</title>
        <authorList>
            <person name="Hashimoto T."/>
            <person name="Horikawa D.D."/>
            <person name="Saito Y."/>
            <person name="Kuwahara H."/>
            <person name="Kozuka-Hata H."/>
            <person name="Shin-I T."/>
            <person name="Minakuchi Y."/>
            <person name="Ohishi K."/>
            <person name="Motoyama A."/>
            <person name="Aizu T."/>
            <person name="Enomoto A."/>
            <person name="Kondo K."/>
            <person name="Tanaka S."/>
            <person name="Hara Y."/>
            <person name="Koshikawa S."/>
            <person name="Sagara H."/>
            <person name="Miura T."/>
            <person name="Yokobori S."/>
            <person name="Miyagawa K."/>
            <person name="Suzuki Y."/>
            <person name="Kubo T."/>
            <person name="Oyama M."/>
            <person name="Kohara Y."/>
            <person name="Fujiyama A."/>
            <person name="Arakawa K."/>
            <person name="Katayama T."/>
            <person name="Toyoda A."/>
            <person name="Kunieda T."/>
        </authorList>
    </citation>
    <scope>NUCLEOTIDE SEQUENCE [LARGE SCALE GENOMIC DNA]</scope>
    <source>
        <strain evidence="7 8">YOKOZUNA-1</strain>
    </source>
</reference>
<dbReference type="AlphaFoldDB" id="A0A1D1VB60"/>
<dbReference type="GO" id="GO:0005929">
    <property type="term" value="C:cilium"/>
    <property type="evidence" value="ECO:0007669"/>
    <property type="project" value="UniProtKB-SubCell"/>
</dbReference>
<evidence type="ECO:0000256" key="2">
    <source>
        <dbReference type="ARBA" id="ARBA00004496"/>
    </source>
</evidence>
<dbReference type="PANTHER" id="PTHR46348:SF1">
    <property type="entry name" value="DELETED IN LUNG AND ESOPHAGEAL CANCER PROTEIN 1"/>
    <property type="match status" value="1"/>
</dbReference>
<dbReference type="GO" id="GO:0008285">
    <property type="term" value="P:negative regulation of cell population proliferation"/>
    <property type="evidence" value="ECO:0007669"/>
    <property type="project" value="InterPro"/>
</dbReference>
<accession>A0A1D1VB60</accession>
<organism evidence="7 8">
    <name type="scientific">Ramazzottius varieornatus</name>
    <name type="common">Water bear</name>
    <name type="synonym">Tardigrade</name>
    <dbReference type="NCBI Taxonomy" id="947166"/>
    <lineage>
        <taxon>Eukaryota</taxon>
        <taxon>Metazoa</taxon>
        <taxon>Ecdysozoa</taxon>
        <taxon>Tardigrada</taxon>
        <taxon>Eutardigrada</taxon>
        <taxon>Parachela</taxon>
        <taxon>Hypsibioidea</taxon>
        <taxon>Ramazzottiidae</taxon>
        <taxon>Ramazzottius</taxon>
    </lineage>
</organism>
<evidence type="ECO:0000313" key="7">
    <source>
        <dbReference type="EMBL" id="GAU98881.1"/>
    </source>
</evidence>
<dbReference type="GO" id="GO:0005737">
    <property type="term" value="C:cytoplasm"/>
    <property type="evidence" value="ECO:0007669"/>
    <property type="project" value="UniProtKB-SubCell"/>
</dbReference>
<dbReference type="InterPro" id="IPR053879">
    <property type="entry name" value="HYDIN_VesB_CFA65-like_Ig"/>
</dbReference>
<dbReference type="PANTHER" id="PTHR46348">
    <property type="entry name" value="DELETED IN LUNG AND ESOPHAGEAL CANCER PROTEIN 1"/>
    <property type="match status" value="1"/>
</dbReference>
<feature type="domain" description="HYDIN/VesB/CFA65-like Ig-like" evidence="6">
    <location>
        <begin position="310"/>
        <end position="394"/>
    </location>
</feature>
<dbReference type="EMBL" id="BDGG01000005">
    <property type="protein sequence ID" value="GAU98881.1"/>
    <property type="molecule type" value="Genomic_DNA"/>
</dbReference>
<comment type="subcellular location">
    <subcellularLocation>
        <location evidence="1">Cell projection</location>
        <location evidence="1">Cilium</location>
    </subcellularLocation>
    <subcellularLocation>
        <location evidence="2">Cytoplasm</location>
    </subcellularLocation>
</comment>
<evidence type="ECO:0000256" key="3">
    <source>
        <dbReference type="ARBA" id="ARBA00022490"/>
    </source>
</evidence>
<gene>
    <name evidence="7" type="primary">RvY_09964-1</name>
    <name evidence="7" type="synonym">RvY_09964.1</name>
    <name evidence="7" type="ORF">RvY_09964</name>
</gene>
<keyword evidence="5" id="KW-0966">Cell projection</keyword>
<evidence type="ECO:0000256" key="4">
    <source>
        <dbReference type="ARBA" id="ARBA00023069"/>
    </source>
</evidence>
<dbReference type="STRING" id="947166.A0A1D1VB60"/>
<evidence type="ECO:0000256" key="1">
    <source>
        <dbReference type="ARBA" id="ARBA00004138"/>
    </source>
</evidence>